<dbReference type="EMBL" id="BMUU01000005">
    <property type="protein sequence ID" value="GGY37730.1"/>
    <property type="molecule type" value="Genomic_DNA"/>
</dbReference>
<dbReference type="RefSeq" id="WP_161257103.1">
    <property type="nucleotide sequence ID" value="NZ_BMUU01000005.1"/>
</dbReference>
<evidence type="ECO:0000313" key="4">
    <source>
        <dbReference type="Proteomes" id="UP000600946"/>
    </source>
</evidence>
<sequence>MPSASLATLRRALVVLLVLGALFGAAPGVQACEGRTVASVEVPMAPEPSNEGVPDAADAVLPVQPGRIARPDRPTAVDAGRPEPAPTPATPNEDARRPATATGVRCVVLRC</sequence>
<protein>
    <recommendedName>
        <fullName evidence="5">Secreted protein</fullName>
    </recommendedName>
</protein>
<gene>
    <name evidence="3" type="ORF">GCM10010326_34670</name>
</gene>
<comment type="caution">
    <text evidence="3">The sequence shown here is derived from an EMBL/GenBank/DDBJ whole genome shotgun (WGS) entry which is preliminary data.</text>
</comment>
<accession>A0ABQ3A947</accession>
<dbReference type="Proteomes" id="UP000600946">
    <property type="component" value="Unassembled WGS sequence"/>
</dbReference>
<reference evidence="4" key="1">
    <citation type="journal article" date="2019" name="Int. J. Syst. Evol. Microbiol.">
        <title>The Global Catalogue of Microorganisms (GCM) 10K type strain sequencing project: providing services to taxonomists for standard genome sequencing and annotation.</title>
        <authorList>
            <consortium name="The Broad Institute Genomics Platform"/>
            <consortium name="The Broad Institute Genome Sequencing Center for Infectious Disease"/>
            <person name="Wu L."/>
            <person name="Ma J."/>
        </authorList>
    </citation>
    <scope>NUCLEOTIDE SEQUENCE [LARGE SCALE GENOMIC DNA]</scope>
    <source>
        <strain evidence="4">JCM 4594</strain>
    </source>
</reference>
<keyword evidence="4" id="KW-1185">Reference proteome</keyword>
<feature type="chain" id="PRO_5046733855" description="Secreted protein" evidence="2">
    <location>
        <begin position="32"/>
        <end position="111"/>
    </location>
</feature>
<evidence type="ECO:0000256" key="1">
    <source>
        <dbReference type="SAM" id="MobiDB-lite"/>
    </source>
</evidence>
<feature type="region of interest" description="Disordered" evidence="1">
    <location>
        <begin position="65"/>
        <end position="102"/>
    </location>
</feature>
<organism evidence="3 4">
    <name type="scientific">Streptomyces xanthochromogenes</name>
    <dbReference type="NCBI Taxonomy" id="67384"/>
    <lineage>
        <taxon>Bacteria</taxon>
        <taxon>Bacillati</taxon>
        <taxon>Actinomycetota</taxon>
        <taxon>Actinomycetes</taxon>
        <taxon>Kitasatosporales</taxon>
        <taxon>Streptomycetaceae</taxon>
        <taxon>Streptomyces</taxon>
    </lineage>
</organism>
<name>A0ABQ3A947_9ACTN</name>
<feature type="signal peptide" evidence="2">
    <location>
        <begin position="1"/>
        <end position="31"/>
    </location>
</feature>
<evidence type="ECO:0008006" key="5">
    <source>
        <dbReference type="Google" id="ProtNLM"/>
    </source>
</evidence>
<dbReference type="GeneID" id="96291423"/>
<evidence type="ECO:0000256" key="2">
    <source>
        <dbReference type="SAM" id="SignalP"/>
    </source>
</evidence>
<evidence type="ECO:0000313" key="3">
    <source>
        <dbReference type="EMBL" id="GGY37730.1"/>
    </source>
</evidence>
<keyword evidence="2" id="KW-0732">Signal</keyword>
<proteinExistence type="predicted"/>